<dbReference type="GO" id="GO:0030170">
    <property type="term" value="F:pyridoxal phosphate binding"/>
    <property type="evidence" value="ECO:0007669"/>
    <property type="project" value="UniProtKB-UniRule"/>
</dbReference>
<name>A0A1G4G9F8_9BACT</name>
<feature type="binding site" evidence="9">
    <location>
        <position position="385"/>
    </location>
    <ligand>
        <name>substrate</name>
    </ligand>
</feature>
<dbReference type="NCBIfam" id="TIGR03542">
    <property type="entry name" value="DAPAT_plant"/>
    <property type="match status" value="1"/>
</dbReference>
<reference evidence="11 12" key="1">
    <citation type="submission" date="2016-08" db="EMBL/GenBank/DDBJ databases">
        <authorList>
            <person name="Seilhamer J.J."/>
        </authorList>
    </citation>
    <scope>NUCLEOTIDE SEQUENCE [LARGE SCALE GENOMIC DNA]</scope>
    <source>
        <strain evidence="11">ING2-E5A</strain>
    </source>
</reference>
<evidence type="ECO:0000256" key="3">
    <source>
        <dbReference type="ARBA" id="ARBA00013138"/>
    </source>
</evidence>
<dbReference type="InterPro" id="IPR015421">
    <property type="entry name" value="PyrdxlP-dep_Trfase_major"/>
</dbReference>
<feature type="binding site" evidence="9">
    <location>
        <position position="15"/>
    </location>
    <ligand>
        <name>substrate</name>
    </ligand>
</feature>
<evidence type="ECO:0000256" key="4">
    <source>
        <dbReference type="ARBA" id="ARBA00018052"/>
    </source>
</evidence>
<evidence type="ECO:0000256" key="1">
    <source>
        <dbReference type="ARBA" id="ARBA00001933"/>
    </source>
</evidence>
<comment type="function">
    <text evidence="9">Involved in the synthesis of meso-diaminopimelate (m-DAP or DL-DAP), required for both lysine and peptidoglycan biosynthesis. Catalyzes the direct conversion of tetrahydrodipicolinate to LL-diaminopimelate.</text>
</comment>
<evidence type="ECO:0000313" key="11">
    <source>
        <dbReference type="EMBL" id="SCM59189.1"/>
    </source>
</evidence>
<gene>
    <name evidence="11" type="primary">dapL 3</name>
    <name evidence="9" type="synonym">dapL</name>
    <name evidence="11" type="ORF">ING2E5A_2387</name>
</gene>
<feature type="binding site" evidence="9">
    <location>
        <position position="130"/>
    </location>
    <ligand>
        <name>pyridoxal 5'-phosphate</name>
        <dbReference type="ChEBI" id="CHEBI:597326"/>
    </ligand>
</feature>
<feature type="binding site" evidence="9">
    <location>
        <position position="289"/>
    </location>
    <ligand>
        <name>pyridoxal 5'-phosphate</name>
        <dbReference type="ChEBI" id="CHEBI:597326"/>
    </ligand>
</feature>
<comment type="subunit">
    <text evidence="9">Homodimer.</text>
</comment>
<dbReference type="Gene3D" id="3.40.640.10">
    <property type="entry name" value="Type I PLP-dependent aspartate aminotransferase-like (Major domain)"/>
    <property type="match status" value="1"/>
</dbReference>
<dbReference type="EMBL" id="LT608328">
    <property type="protein sequence ID" value="SCM59189.1"/>
    <property type="molecule type" value="Genomic_DNA"/>
</dbReference>
<dbReference type="InterPro" id="IPR015422">
    <property type="entry name" value="PyrdxlP-dep_Trfase_small"/>
</dbReference>
<dbReference type="HAMAP" id="MF_01642">
    <property type="entry name" value="DapL_aminotrans_1"/>
    <property type="match status" value="1"/>
</dbReference>
<evidence type="ECO:0000256" key="9">
    <source>
        <dbReference type="HAMAP-Rule" id="MF_01642"/>
    </source>
</evidence>
<evidence type="ECO:0000313" key="12">
    <source>
        <dbReference type="Proteomes" id="UP000178485"/>
    </source>
</evidence>
<protein>
    <recommendedName>
        <fullName evidence="4 9">LL-diaminopimelate aminotransferase</fullName>
        <shortName evidence="9">DAP-AT</shortName>
        <shortName evidence="9">DAP-aminotransferase</shortName>
        <shortName evidence="9">LL-DAP-aminotransferase</shortName>
        <ecNumber evidence="3 9">2.6.1.83</ecNumber>
    </recommendedName>
</protein>
<comment type="similarity">
    <text evidence="9">Belongs to the class-I pyridoxal-phosphate-dependent aminotransferase family. LL-diaminopimelate aminotransferase subfamily.</text>
</comment>
<dbReference type="InterPro" id="IPR015424">
    <property type="entry name" value="PyrdxlP-dep_Trfase"/>
</dbReference>
<evidence type="ECO:0000256" key="5">
    <source>
        <dbReference type="ARBA" id="ARBA00022576"/>
    </source>
</evidence>
<dbReference type="GO" id="GO:0010285">
    <property type="term" value="F:L,L-diaminopimelate aminotransferase activity"/>
    <property type="evidence" value="ECO:0007669"/>
    <property type="project" value="UniProtKB-UniRule"/>
</dbReference>
<dbReference type="InterPro" id="IPR004839">
    <property type="entry name" value="Aminotransferase_I/II_large"/>
</dbReference>
<evidence type="ECO:0000256" key="2">
    <source>
        <dbReference type="ARBA" id="ARBA00004982"/>
    </source>
</evidence>
<evidence type="ECO:0000256" key="8">
    <source>
        <dbReference type="ARBA" id="ARBA00051934"/>
    </source>
</evidence>
<comment type="pathway">
    <text evidence="2 9">Amino-acid biosynthesis; L-lysine biosynthesis via DAP pathway; LL-2,6-diaminopimelate from (S)-tetrahydrodipicolinate (aminotransferase route): step 1/1.</text>
</comment>
<feature type="binding site" evidence="9">
    <location>
        <position position="215"/>
    </location>
    <ligand>
        <name>pyridoxal 5'-phosphate</name>
        <dbReference type="ChEBI" id="CHEBI:597326"/>
    </ligand>
</feature>
<feature type="modified residue" description="N6-(pyridoxal phosphate)lysine" evidence="9">
    <location>
        <position position="246"/>
    </location>
</feature>
<evidence type="ECO:0000256" key="7">
    <source>
        <dbReference type="ARBA" id="ARBA00022898"/>
    </source>
</evidence>
<comment type="catalytic activity">
    <reaction evidence="8 9">
        <text>(2S,6S)-2,6-diaminopimelate + 2-oxoglutarate = (S)-2,3,4,5-tetrahydrodipicolinate + L-glutamate + H2O + H(+)</text>
        <dbReference type="Rhea" id="RHEA:23988"/>
        <dbReference type="ChEBI" id="CHEBI:15377"/>
        <dbReference type="ChEBI" id="CHEBI:15378"/>
        <dbReference type="ChEBI" id="CHEBI:16810"/>
        <dbReference type="ChEBI" id="CHEBI:16845"/>
        <dbReference type="ChEBI" id="CHEBI:29985"/>
        <dbReference type="ChEBI" id="CHEBI:57609"/>
        <dbReference type="EC" id="2.6.1.83"/>
    </reaction>
</comment>
<dbReference type="STRING" id="1642646.ING2E5A_2387"/>
<keyword evidence="6 9" id="KW-0808">Transferase</keyword>
<dbReference type="EC" id="2.6.1.83" evidence="3 9"/>
<proteinExistence type="inferred from homology"/>
<dbReference type="Proteomes" id="UP000178485">
    <property type="component" value="Chromosome i"/>
</dbReference>
<sequence length="404" mass="45037">MPTINENFIKIPATYLFSEIARRVSAYRSEHPDVDIIRMGIGDVTLPLPDVCVDAMIKAAEEQRSVATFRGYGPEQGYDFLRKAIVENDFQAFGIEEDEVFVSDGAKSDTGNIGDIFSRDNKVAITDPSYPVYVDTNAMGGRAGQFLNGQWSGLVYLPCNESNRFVPELPAGKVDIIYLCYPNNPTGTVLTREQLAVWVNYARDKGAVILFDAAYEAFISEKDVPHTIYEIDGAKEVAIEFRSFSKTAGFTGTRCGYTVVPKSVKALSENGERVALNKLWLRRQTTKFNGVSYAVQRAAEATYTPEGKRQVRSLIDYYMDNARIIRQALQSIGMSVYGGVNAPYIWVKTPDRMGSWDYFDYLLKEKGIVCTPGAGFGASGEGFVRFSAFGEKERIVEATRRLLR</sequence>
<keyword evidence="12" id="KW-1185">Reference proteome</keyword>
<organism evidence="11 12">
    <name type="scientific">Petrimonas mucosa</name>
    <dbReference type="NCBI Taxonomy" id="1642646"/>
    <lineage>
        <taxon>Bacteria</taxon>
        <taxon>Pseudomonadati</taxon>
        <taxon>Bacteroidota</taxon>
        <taxon>Bacteroidia</taxon>
        <taxon>Bacteroidales</taxon>
        <taxon>Dysgonomonadaceae</taxon>
        <taxon>Petrimonas</taxon>
    </lineage>
</organism>
<feature type="binding site" evidence="9">
    <location>
        <position position="184"/>
    </location>
    <ligand>
        <name>pyridoxal 5'-phosphate</name>
        <dbReference type="ChEBI" id="CHEBI:597326"/>
    </ligand>
</feature>
<dbReference type="RefSeq" id="WP_071137513.1">
    <property type="nucleotide sequence ID" value="NZ_DUQN01000108.1"/>
</dbReference>
<dbReference type="SUPFAM" id="SSF53383">
    <property type="entry name" value="PLP-dependent transferases"/>
    <property type="match status" value="1"/>
</dbReference>
<feature type="binding site" evidence="9">
    <location>
        <position position="130"/>
    </location>
    <ligand>
        <name>substrate</name>
    </ligand>
</feature>
<dbReference type="GO" id="GO:0033362">
    <property type="term" value="P:lysine biosynthetic process via diaminopimelate, diaminopimelate-aminotransferase pathway"/>
    <property type="evidence" value="ECO:0007669"/>
    <property type="project" value="UniProtKB-UniRule"/>
</dbReference>
<feature type="binding site" evidence="9">
    <location>
        <position position="289"/>
    </location>
    <ligand>
        <name>substrate</name>
    </ligand>
</feature>
<keyword evidence="5 9" id="KW-0032">Aminotransferase</keyword>
<feature type="binding site" evidence="9">
    <location>
        <begin position="106"/>
        <end position="107"/>
    </location>
    <ligand>
        <name>pyridoxal 5'-phosphate</name>
        <dbReference type="ChEBI" id="CHEBI:597326"/>
    </ligand>
</feature>
<feature type="binding site" evidence="9">
    <location>
        <position position="72"/>
    </location>
    <ligand>
        <name>pyridoxal 5'-phosphate</name>
        <dbReference type="ChEBI" id="CHEBI:597326"/>
    </ligand>
</feature>
<accession>A0A1G4G9F8</accession>
<feature type="binding site" evidence="9">
    <location>
        <position position="42"/>
    </location>
    <ligand>
        <name>substrate</name>
    </ligand>
</feature>
<feature type="binding site" evidence="9">
    <location>
        <begin position="243"/>
        <end position="245"/>
    </location>
    <ligand>
        <name>pyridoxal 5'-phosphate</name>
        <dbReference type="ChEBI" id="CHEBI:597326"/>
    </ligand>
</feature>
<comment type="cofactor">
    <cofactor evidence="1 9">
        <name>pyridoxal 5'-phosphate</name>
        <dbReference type="ChEBI" id="CHEBI:597326"/>
    </cofactor>
</comment>
<dbReference type="InterPro" id="IPR019942">
    <property type="entry name" value="DapL/ALD1"/>
</dbReference>
<feature type="domain" description="Aminotransferase class I/classII large" evidence="10">
    <location>
        <begin position="35"/>
        <end position="401"/>
    </location>
</feature>
<keyword evidence="7 9" id="KW-0663">Pyridoxal phosphate</keyword>
<dbReference type="FunFam" id="3.40.640.10:FF:000099">
    <property type="entry name" value="LL-diaminopimelate aminotransferase, chloroplastic"/>
    <property type="match status" value="1"/>
</dbReference>
<dbReference type="CDD" id="cd00609">
    <property type="entry name" value="AAT_like"/>
    <property type="match status" value="1"/>
</dbReference>
<feature type="binding site" evidence="9">
    <location>
        <position position="254"/>
    </location>
    <ligand>
        <name>pyridoxal 5'-phosphate</name>
        <dbReference type="ChEBI" id="CHEBI:597326"/>
    </ligand>
</feature>
<dbReference type="KEGG" id="pmuc:ING2E5A_2387"/>
<feature type="binding site" evidence="9">
    <location>
        <position position="184"/>
    </location>
    <ligand>
        <name>substrate</name>
    </ligand>
</feature>
<dbReference type="Pfam" id="PF00155">
    <property type="entry name" value="Aminotran_1_2"/>
    <property type="match status" value="1"/>
</dbReference>
<evidence type="ECO:0000256" key="6">
    <source>
        <dbReference type="ARBA" id="ARBA00022679"/>
    </source>
</evidence>
<dbReference type="Gene3D" id="3.90.1150.10">
    <property type="entry name" value="Aspartate Aminotransferase, domain 1"/>
    <property type="match status" value="1"/>
</dbReference>
<evidence type="ECO:0000259" key="10">
    <source>
        <dbReference type="Pfam" id="PF00155"/>
    </source>
</evidence>
<dbReference type="UniPathway" id="UPA00034">
    <property type="reaction ID" value="UER00466"/>
</dbReference>
<feature type="binding site" evidence="9">
    <location>
        <position position="107"/>
    </location>
    <ligand>
        <name>substrate</name>
    </ligand>
</feature>
<dbReference type="AlphaFoldDB" id="A0A1G4G9F8"/>
<dbReference type="PANTHER" id="PTHR43144">
    <property type="entry name" value="AMINOTRANSFERASE"/>
    <property type="match status" value="1"/>
</dbReference>